<dbReference type="CDD" id="cd01448">
    <property type="entry name" value="TST_Repeat_1"/>
    <property type="match status" value="1"/>
</dbReference>
<dbReference type="GO" id="GO:0004792">
    <property type="term" value="F:thiosulfate-cyanide sulfurtransferase activity"/>
    <property type="evidence" value="ECO:0007669"/>
    <property type="project" value="InterPro"/>
</dbReference>
<dbReference type="HOGENOM" id="CLU_031618_3_0_5"/>
<dbReference type="PROSITE" id="PS00380">
    <property type="entry name" value="RHODANESE_1"/>
    <property type="match status" value="1"/>
</dbReference>
<feature type="domain" description="Rhodanese" evidence="3">
    <location>
        <begin position="22"/>
        <end position="137"/>
    </location>
</feature>
<evidence type="ECO:0000256" key="1">
    <source>
        <dbReference type="ARBA" id="ARBA00022679"/>
    </source>
</evidence>
<sequence>MAARKTAIDLMVNTDWLLKHLDDPDLVVVDCTWTLKDAARRGRELYLDRHLPGARFLDIEKVADTASPYATMLPTPEVFASAMGELGISRDTRVVVTADGYTSGRGWFLFRVMGHPWVRILQGGNDAWALKNYPLEAGEPPVVEPRSYIPAPETERVVALHEMKEIIATGSAAVVDARNTPRFTGEAGLSHGDLPGGHMPGAVNIPYGRFLDEHGGFVSPETAARIFAEHGVPESGSVVVTCGSGISALVPGLMLEQLGRDWRLYDGSWNEWVQQPDTPKVISRAEGGSK</sequence>
<evidence type="ECO:0000256" key="2">
    <source>
        <dbReference type="ARBA" id="ARBA00022737"/>
    </source>
</evidence>
<name>Q11BW0_CHESB</name>
<dbReference type="InterPro" id="IPR001763">
    <property type="entry name" value="Rhodanese-like_dom"/>
</dbReference>
<dbReference type="STRING" id="266779.Meso_3747"/>
<dbReference type="Pfam" id="PF00581">
    <property type="entry name" value="Rhodanese"/>
    <property type="match status" value="2"/>
</dbReference>
<dbReference type="OrthoDB" id="9781034at2"/>
<reference evidence="4" key="1">
    <citation type="submission" date="2006-06" db="EMBL/GenBank/DDBJ databases">
        <title>Complete sequence of chromosome of Chelativorans sp. BNC1.</title>
        <authorList>
            <consortium name="US DOE Joint Genome Institute"/>
            <person name="Copeland A."/>
            <person name="Lucas S."/>
            <person name="Lapidus A."/>
            <person name="Barry K."/>
            <person name="Detter J.C."/>
            <person name="Glavina del Rio T."/>
            <person name="Hammon N."/>
            <person name="Israni S."/>
            <person name="Dalin E."/>
            <person name="Tice H."/>
            <person name="Pitluck S."/>
            <person name="Chertkov O."/>
            <person name="Brettin T."/>
            <person name="Bruce D."/>
            <person name="Han C."/>
            <person name="Tapia R."/>
            <person name="Gilna P."/>
            <person name="Schmutz J."/>
            <person name="Larimer F."/>
            <person name="Land M."/>
            <person name="Hauser L."/>
            <person name="Kyrpides N."/>
            <person name="Mikhailova N."/>
            <person name="Richardson P."/>
        </authorList>
    </citation>
    <scope>NUCLEOTIDE SEQUENCE</scope>
    <source>
        <strain evidence="4">BNC1</strain>
    </source>
</reference>
<organism evidence="4">
    <name type="scientific">Chelativorans sp. (strain BNC1)</name>
    <dbReference type="NCBI Taxonomy" id="266779"/>
    <lineage>
        <taxon>Bacteria</taxon>
        <taxon>Pseudomonadati</taxon>
        <taxon>Pseudomonadota</taxon>
        <taxon>Alphaproteobacteria</taxon>
        <taxon>Hyphomicrobiales</taxon>
        <taxon>Phyllobacteriaceae</taxon>
        <taxon>Chelativorans</taxon>
    </lineage>
</organism>
<evidence type="ECO:0000313" key="4">
    <source>
        <dbReference type="EMBL" id="ABG65115.1"/>
    </source>
</evidence>
<dbReference type="InterPro" id="IPR036873">
    <property type="entry name" value="Rhodanese-like_dom_sf"/>
</dbReference>
<dbReference type="eggNOG" id="COG2897">
    <property type="taxonomic scope" value="Bacteria"/>
</dbReference>
<dbReference type="PROSITE" id="PS50206">
    <property type="entry name" value="RHODANESE_3"/>
    <property type="match status" value="2"/>
</dbReference>
<feature type="domain" description="Rhodanese" evidence="3">
    <location>
        <begin position="168"/>
        <end position="281"/>
    </location>
</feature>
<dbReference type="KEGG" id="mes:Meso_3747"/>
<dbReference type="EMBL" id="CP000390">
    <property type="protein sequence ID" value="ABG65115.1"/>
    <property type="molecule type" value="Genomic_DNA"/>
</dbReference>
<evidence type="ECO:0000259" key="3">
    <source>
        <dbReference type="PROSITE" id="PS50206"/>
    </source>
</evidence>
<dbReference type="AlphaFoldDB" id="Q11BW0"/>
<dbReference type="PANTHER" id="PTHR11364:SF27">
    <property type="entry name" value="SULFURTRANSFERASE"/>
    <property type="match status" value="1"/>
</dbReference>
<gene>
    <name evidence="4" type="ordered locus">Meso_3747</name>
</gene>
<dbReference type="SMART" id="SM00450">
    <property type="entry name" value="RHOD"/>
    <property type="match status" value="2"/>
</dbReference>
<dbReference type="InterPro" id="IPR001307">
    <property type="entry name" value="Thiosulphate_STrfase_CS"/>
</dbReference>
<dbReference type="InterPro" id="IPR045078">
    <property type="entry name" value="TST/MPST-like"/>
</dbReference>
<keyword evidence="2" id="KW-0677">Repeat</keyword>
<dbReference type="Gene3D" id="3.40.250.10">
    <property type="entry name" value="Rhodanese-like domain"/>
    <property type="match status" value="2"/>
</dbReference>
<keyword evidence="1" id="KW-0808">Transferase</keyword>
<dbReference type="PANTHER" id="PTHR11364">
    <property type="entry name" value="THIOSULFATE SULFERTANSFERASE"/>
    <property type="match status" value="1"/>
</dbReference>
<accession>Q11BW0</accession>
<proteinExistence type="predicted"/>
<protein>
    <submittedName>
        <fullName evidence="4">Rhodanese-like protein</fullName>
    </submittedName>
</protein>
<dbReference type="SUPFAM" id="SSF52821">
    <property type="entry name" value="Rhodanese/Cell cycle control phosphatase"/>
    <property type="match status" value="2"/>
</dbReference>
<dbReference type="CDD" id="cd01449">
    <property type="entry name" value="TST_Repeat_2"/>
    <property type="match status" value="1"/>
</dbReference>